<dbReference type="EMBL" id="JAFBEE010000029">
    <property type="protein sequence ID" value="MBM7616258.1"/>
    <property type="molecule type" value="Genomic_DNA"/>
</dbReference>
<comment type="caution">
    <text evidence="1">The sequence shown here is derived from an EMBL/GenBank/DDBJ whole genome shotgun (WGS) entry which is preliminary data.</text>
</comment>
<sequence>MKELLDKIFQLNSLAIVGMEKNVGKTTTMNYIIENAWGKHLLGLTSIGIDGEKEDQVTGTDKPMVYVEKGTLIATAKSAYLSSDLTKGVLATTGLQTPMGEVVIFEALSDGFVELMGPSINKYLKLVIQKLKVLGSRLVIVDGALSRRTMASPAIADGVILATGAAVSRDMQEVVVETAHRIDLLQIDYEKNQEKVELVKSGLGQGKVCFIQGDELQVTDEVTAIGAESTIKTGLEAGAEGVIIGGVVGDRLIEYLVSQRVALEGKVIYVEDGTKLFLKEENYRRLQLKGAKVLGLNPINIQLVTVNPYSPEGYFFDSSELCQLLHERIQLPVFDVISKIGVGVEG</sequence>
<organism evidence="1 2">
    <name type="scientific">Alkaliphilus hydrothermalis</name>
    <dbReference type="NCBI Taxonomy" id="1482730"/>
    <lineage>
        <taxon>Bacteria</taxon>
        <taxon>Bacillati</taxon>
        <taxon>Bacillota</taxon>
        <taxon>Clostridia</taxon>
        <taxon>Peptostreptococcales</taxon>
        <taxon>Natronincolaceae</taxon>
        <taxon>Alkaliphilus</taxon>
    </lineage>
</organism>
<dbReference type="RefSeq" id="WP_204404292.1">
    <property type="nucleotide sequence ID" value="NZ_JAFBEE010000029.1"/>
</dbReference>
<protein>
    <submittedName>
        <fullName evidence="1">Uncharacterized protein</fullName>
    </submittedName>
</protein>
<reference evidence="1 2" key="1">
    <citation type="submission" date="2021-01" db="EMBL/GenBank/DDBJ databases">
        <title>Genomic Encyclopedia of Type Strains, Phase IV (KMG-IV): sequencing the most valuable type-strain genomes for metagenomic binning, comparative biology and taxonomic classification.</title>
        <authorList>
            <person name="Goeker M."/>
        </authorList>
    </citation>
    <scope>NUCLEOTIDE SEQUENCE [LARGE SCALE GENOMIC DNA]</scope>
    <source>
        <strain evidence="1 2">DSM 25890</strain>
    </source>
</reference>
<evidence type="ECO:0000313" key="1">
    <source>
        <dbReference type="EMBL" id="MBM7616258.1"/>
    </source>
</evidence>
<accession>A0ABS2NTJ5</accession>
<dbReference type="Proteomes" id="UP001314796">
    <property type="component" value="Unassembled WGS sequence"/>
</dbReference>
<gene>
    <name evidence="1" type="ORF">JOC73_002840</name>
</gene>
<evidence type="ECO:0000313" key="2">
    <source>
        <dbReference type="Proteomes" id="UP001314796"/>
    </source>
</evidence>
<proteinExistence type="predicted"/>
<keyword evidence="2" id="KW-1185">Reference proteome</keyword>
<name>A0ABS2NTJ5_9FIRM</name>